<dbReference type="SMART" id="SM00184">
    <property type="entry name" value="RING"/>
    <property type="match status" value="1"/>
</dbReference>
<dbReference type="PANTHER" id="PTHR10044:SF163">
    <property type="entry name" value="BACULOVIRAL IAP REPEAT-CONTAINING PROTEIN 7"/>
    <property type="match status" value="1"/>
</dbReference>
<dbReference type="GO" id="GO:0008270">
    <property type="term" value="F:zinc ion binding"/>
    <property type="evidence" value="ECO:0007669"/>
    <property type="project" value="UniProtKB-KW"/>
</dbReference>
<dbReference type="GO" id="GO:0043066">
    <property type="term" value="P:negative regulation of apoptotic process"/>
    <property type="evidence" value="ECO:0007669"/>
    <property type="project" value="TreeGrafter"/>
</dbReference>
<keyword evidence="9" id="KW-0789">Thiol protease inhibitor</keyword>
<dbReference type="GO" id="GO:0031398">
    <property type="term" value="P:positive regulation of protein ubiquitination"/>
    <property type="evidence" value="ECO:0007669"/>
    <property type="project" value="TreeGrafter"/>
</dbReference>
<dbReference type="GO" id="GO:0006915">
    <property type="term" value="P:apoptotic process"/>
    <property type="evidence" value="ECO:0007669"/>
    <property type="project" value="UniProtKB-KW"/>
</dbReference>
<dbReference type="SMART" id="SM00238">
    <property type="entry name" value="BIR"/>
    <property type="match status" value="3"/>
</dbReference>
<dbReference type="InterPro" id="IPR001841">
    <property type="entry name" value="Znf_RING"/>
</dbReference>
<feature type="compositionally biased region" description="Basic and acidic residues" evidence="16">
    <location>
        <begin position="511"/>
        <end position="528"/>
    </location>
</feature>
<dbReference type="Proteomes" id="UP001318040">
    <property type="component" value="Chromosome 25"/>
</dbReference>
<dbReference type="PROSITE" id="PS50089">
    <property type="entry name" value="ZF_RING_2"/>
    <property type="match status" value="1"/>
</dbReference>
<evidence type="ECO:0000256" key="4">
    <source>
        <dbReference type="ARBA" id="ARBA00012483"/>
    </source>
</evidence>
<dbReference type="Pfam" id="PF13920">
    <property type="entry name" value="zf-C3HC4_3"/>
    <property type="match status" value="1"/>
</dbReference>
<dbReference type="GO" id="GO:0061630">
    <property type="term" value="F:ubiquitin protein ligase activity"/>
    <property type="evidence" value="ECO:0007669"/>
    <property type="project" value="UniProtKB-EC"/>
</dbReference>
<dbReference type="KEGG" id="pmrn:116946028"/>
<evidence type="ECO:0000256" key="9">
    <source>
        <dbReference type="ARBA" id="ARBA00022704"/>
    </source>
</evidence>
<evidence type="ECO:0000256" key="14">
    <source>
        <dbReference type="ARBA" id="ARBA00022843"/>
    </source>
</evidence>
<dbReference type="SUPFAM" id="SSF57924">
    <property type="entry name" value="Inhibitor of apoptosis (IAP) repeat"/>
    <property type="match status" value="3"/>
</dbReference>
<dbReference type="Gene3D" id="1.10.8.10">
    <property type="entry name" value="DNA helicase RuvA subunit, C-terminal domain"/>
    <property type="match status" value="1"/>
</dbReference>
<keyword evidence="6" id="KW-0808">Transferase</keyword>
<dbReference type="InterPro" id="IPR001370">
    <property type="entry name" value="BIR_rpt"/>
</dbReference>
<dbReference type="InterPro" id="IPR050784">
    <property type="entry name" value="IAP"/>
</dbReference>
<keyword evidence="10" id="KW-0479">Metal-binding</keyword>
<dbReference type="FunFam" id="3.30.40.10:FF:000184">
    <property type="entry name" value="Baculoviral IAP repeat containing 2"/>
    <property type="match status" value="1"/>
</dbReference>
<name>A0AAJ7TF09_PETMA</name>
<evidence type="ECO:0000313" key="19">
    <source>
        <dbReference type="RefSeq" id="XP_032816733.1"/>
    </source>
</evidence>
<dbReference type="FunFam" id="1.10.1170.10:FF:000002">
    <property type="entry name" value="Baculoviral IAP repeat containing 7"/>
    <property type="match status" value="1"/>
</dbReference>
<evidence type="ECO:0000259" key="17">
    <source>
        <dbReference type="PROSITE" id="PS50089"/>
    </source>
</evidence>
<evidence type="ECO:0000256" key="15">
    <source>
        <dbReference type="PROSITE-ProRule" id="PRU00175"/>
    </source>
</evidence>
<dbReference type="Gene3D" id="1.10.1170.10">
    <property type="entry name" value="Inhibitor Of Apoptosis Protein (2mihbC-IAP-1), Chain A"/>
    <property type="match status" value="3"/>
</dbReference>
<keyword evidence="18" id="KW-1185">Reference proteome</keyword>
<evidence type="ECO:0000256" key="11">
    <source>
        <dbReference type="ARBA" id="ARBA00022771"/>
    </source>
</evidence>
<feature type="region of interest" description="Disordered" evidence="16">
    <location>
        <begin position="491"/>
        <end position="528"/>
    </location>
</feature>
<dbReference type="Gene3D" id="3.30.40.10">
    <property type="entry name" value="Zinc/RING finger domain, C3HC4 (zinc finger)"/>
    <property type="match status" value="1"/>
</dbReference>
<dbReference type="GO" id="GO:0051726">
    <property type="term" value="P:regulation of cell cycle"/>
    <property type="evidence" value="ECO:0007669"/>
    <property type="project" value="TreeGrafter"/>
</dbReference>
<gene>
    <name evidence="19" type="primary">LOC116946028</name>
</gene>
<dbReference type="InterPro" id="IPR013083">
    <property type="entry name" value="Znf_RING/FYVE/PHD"/>
</dbReference>
<dbReference type="CDD" id="cd16713">
    <property type="entry name" value="RING-HC_BIRC2_3_7"/>
    <property type="match status" value="1"/>
</dbReference>
<dbReference type="PANTHER" id="PTHR10044">
    <property type="entry name" value="INHIBITOR OF APOPTOSIS"/>
    <property type="match status" value="1"/>
</dbReference>
<comment type="catalytic activity">
    <reaction evidence="1">
        <text>S-ubiquitinyl-[E2 ubiquitin-conjugating enzyme]-L-cysteine + [acceptor protein]-L-lysine = [E2 ubiquitin-conjugating enzyme]-L-cysteine + N(6)-ubiquitinyl-[acceptor protein]-L-lysine.</text>
        <dbReference type="EC" id="2.3.2.27"/>
    </reaction>
</comment>
<dbReference type="PROSITE" id="PS50143">
    <property type="entry name" value="BIR_REPEAT_2"/>
    <property type="match status" value="3"/>
</dbReference>
<dbReference type="Pfam" id="PF00653">
    <property type="entry name" value="BIR"/>
    <property type="match status" value="3"/>
</dbReference>
<keyword evidence="11 15" id="KW-0863">Zinc-finger</keyword>
<keyword evidence="7" id="KW-0646">Protease inhibitor</keyword>
<dbReference type="CDD" id="cd00022">
    <property type="entry name" value="BIR"/>
    <property type="match status" value="3"/>
</dbReference>
<keyword evidence="14" id="KW-0832">Ubl conjugation</keyword>
<accession>A0AAJ7TF09</accession>
<organism evidence="18 19">
    <name type="scientific">Petromyzon marinus</name>
    <name type="common">Sea lamprey</name>
    <dbReference type="NCBI Taxonomy" id="7757"/>
    <lineage>
        <taxon>Eukaryota</taxon>
        <taxon>Metazoa</taxon>
        <taxon>Chordata</taxon>
        <taxon>Craniata</taxon>
        <taxon>Vertebrata</taxon>
        <taxon>Cyclostomata</taxon>
        <taxon>Hyperoartia</taxon>
        <taxon>Petromyzontiformes</taxon>
        <taxon>Petromyzontidae</taxon>
        <taxon>Petromyzon</taxon>
    </lineage>
</organism>
<dbReference type="GO" id="GO:0004869">
    <property type="term" value="F:cysteine-type endopeptidase inhibitor activity"/>
    <property type="evidence" value="ECO:0007669"/>
    <property type="project" value="UniProtKB-KW"/>
</dbReference>
<dbReference type="FunFam" id="1.10.1170.10:FF:000003">
    <property type="entry name" value="E3 ubiquitin-protein ligase XIAP"/>
    <property type="match status" value="1"/>
</dbReference>
<sequence>MKAVYCFTLKQKYNLYYVYSLISICSEATDTWDPRPDLSTSCPVQVMFLHCGDAIQGVLKVKKESMSFPIDDLSKHIYRLGRFVNCPSNLEPRIRDLAKAGFFYTGKEDKVECFSCKGVIGNWKSGDSAIAKHLQSFPNCTFARSLAQATDTQTSGGASVPRHIVAATNNASEITHHHSLPPSIGMNEPPMQNTLTSLPNVEAGVPSNSEMCVEANRLLSFSTWPESSPVRPADLARAGLYYVGPNDRVACFYCSGVMRDWEEGDVPAKEHERHFSTCAFAMGSSNTGNIPLAQAQQASFLPDTQNSACSASMARTTRARNPEMHSVVARLATYQAWPSTANVAAQPLAIAGFYYTGHGDNVKCFHCDGGLRNWEQGDNPWYEHGKWFPRCAFLLQQKGEAFVNEIMRQHPQLIDLTGEVFRQRSQNAAAQNGNGIGSTDETLMKSDVVKGVLEMGFLAPMVESLVRTRYLTKGETYSSVVELVTDVLNAEEGGESPKKSANYVQEQQKSAAEKKELKSEESLPPEEELKRLQEQHTCKVCMDKEVSVVFIPCGHLVVCRDCASSLRKCPICRAVVRGTVRTFMS</sequence>
<proteinExistence type="inferred from homology"/>
<evidence type="ECO:0000256" key="3">
    <source>
        <dbReference type="ARBA" id="ARBA00006672"/>
    </source>
</evidence>
<feature type="domain" description="RING-type" evidence="17">
    <location>
        <begin position="538"/>
        <end position="573"/>
    </location>
</feature>
<evidence type="ECO:0000256" key="1">
    <source>
        <dbReference type="ARBA" id="ARBA00000900"/>
    </source>
</evidence>
<dbReference type="AlphaFoldDB" id="A0AAJ7TF09"/>
<evidence type="ECO:0000256" key="2">
    <source>
        <dbReference type="ARBA" id="ARBA00004496"/>
    </source>
</evidence>
<evidence type="ECO:0000256" key="8">
    <source>
        <dbReference type="ARBA" id="ARBA00022703"/>
    </source>
</evidence>
<dbReference type="RefSeq" id="XP_032816733.1">
    <property type="nucleotide sequence ID" value="XM_032960842.1"/>
</dbReference>
<keyword evidence="5" id="KW-0963">Cytoplasm</keyword>
<evidence type="ECO:0000313" key="18">
    <source>
        <dbReference type="Proteomes" id="UP001318040"/>
    </source>
</evidence>
<evidence type="ECO:0000256" key="6">
    <source>
        <dbReference type="ARBA" id="ARBA00022679"/>
    </source>
</evidence>
<evidence type="ECO:0000256" key="16">
    <source>
        <dbReference type="SAM" id="MobiDB-lite"/>
    </source>
</evidence>
<keyword evidence="13" id="KW-0862">Zinc</keyword>
<dbReference type="InterPro" id="IPR048875">
    <property type="entry name" value="BIRC2-3-like_UBA"/>
</dbReference>
<dbReference type="EC" id="2.3.2.27" evidence="4"/>
<dbReference type="Pfam" id="PF21290">
    <property type="entry name" value="UBA_BIRC2-3"/>
    <property type="match status" value="1"/>
</dbReference>
<reference evidence="19" key="1">
    <citation type="submission" date="2025-08" db="UniProtKB">
        <authorList>
            <consortium name="RefSeq"/>
        </authorList>
    </citation>
    <scope>IDENTIFICATION</scope>
    <source>
        <tissue evidence="19">Sperm</tissue>
    </source>
</reference>
<evidence type="ECO:0000256" key="12">
    <source>
        <dbReference type="ARBA" id="ARBA00022786"/>
    </source>
</evidence>
<dbReference type="PROSITE" id="PS01282">
    <property type="entry name" value="BIR_REPEAT_1"/>
    <property type="match status" value="2"/>
</dbReference>
<dbReference type="GO" id="GO:0005737">
    <property type="term" value="C:cytoplasm"/>
    <property type="evidence" value="ECO:0007669"/>
    <property type="project" value="UniProtKB-SubCell"/>
</dbReference>
<dbReference type="GO" id="GO:0005634">
    <property type="term" value="C:nucleus"/>
    <property type="evidence" value="ECO:0007669"/>
    <property type="project" value="TreeGrafter"/>
</dbReference>
<evidence type="ECO:0000256" key="5">
    <source>
        <dbReference type="ARBA" id="ARBA00022490"/>
    </source>
</evidence>
<evidence type="ECO:0000256" key="7">
    <source>
        <dbReference type="ARBA" id="ARBA00022690"/>
    </source>
</evidence>
<keyword evidence="8" id="KW-0053">Apoptosis</keyword>
<evidence type="ECO:0000256" key="13">
    <source>
        <dbReference type="ARBA" id="ARBA00022833"/>
    </source>
</evidence>
<comment type="similarity">
    <text evidence="3">Belongs to the IAP family.</text>
</comment>
<protein>
    <recommendedName>
        <fullName evidence="4">RING-type E3 ubiquitin transferase</fullName>
        <ecNumber evidence="4">2.3.2.27</ecNumber>
    </recommendedName>
</protein>
<keyword evidence="12" id="KW-0833">Ubl conjugation pathway</keyword>
<dbReference type="GO" id="GO:0043027">
    <property type="term" value="F:cysteine-type endopeptidase inhibitor activity involved in apoptotic process"/>
    <property type="evidence" value="ECO:0007669"/>
    <property type="project" value="TreeGrafter"/>
</dbReference>
<evidence type="ECO:0000256" key="10">
    <source>
        <dbReference type="ARBA" id="ARBA00022723"/>
    </source>
</evidence>
<comment type="subcellular location">
    <subcellularLocation>
        <location evidence="2">Cytoplasm</location>
    </subcellularLocation>
</comment>